<gene>
    <name evidence="9" type="ORF">C7460_10151</name>
</gene>
<dbReference type="Gene3D" id="2.60.120.560">
    <property type="entry name" value="Exo-inulinase, domain 1"/>
    <property type="match status" value="1"/>
</dbReference>
<feature type="domain" description="BIG2" evidence="8">
    <location>
        <begin position="1459"/>
        <end position="1536"/>
    </location>
</feature>
<dbReference type="Gene3D" id="2.60.120.200">
    <property type="match status" value="1"/>
</dbReference>
<dbReference type="GO" id="GO:0004564">
    <property type="term" value="F:beta-fructofuranosidase activity"/>
    <property type="evidence" value="ECO:0007669"/>
    <property type="project" value="UniProtKB-EC"/>
</dbReference>
<keyword evidence="3" id="KW-0732">Signal</keyword>
<feature type="domain" description="BIG2" evidence="8">
    <location>
        <begin position="744"/>
        <end position="819"/>
    </location>
</feature>
<comment type="similarity">
    <text evidence="1">Belongs to the glycosyl hydrolase 32 family.</text>
</comment>
<dbReference type="InterPro" id="IPR013148">
    <property type="entry name" value="Glyco_hydro_32_N"/>
</dbReference>
<dbReference type="SMART" id="SM00560">
    <property type="entry name" value="LamGL"/>
    <property type="match status" value="1"/>
</dbReference>
<dbReference type="InterPro" id="IPR023296">
    <property type="entry name" value="Glyco_hydro_beta-prop_sf"/>
</dbReference>
<dbReference type="Pfam" id="PF13385">
    <property type="entry name" value="Laminin_G_3"/>
    <property type="match status" value="1"/>
</dbReference>
<dbReference type="SUPFAM" id="SSF49899">
    <property type="entry name" value="Concanavalin A-like lectins/glucanases"/>
    <property type="match status" value="2"/>
</dbReference>
<dbReference type="InterPro" id="IPR003343">
    <property type="entry name" value="Big_2"/>
</dbReference>
<dbReference type="NCBIfam" id="TIGR04183">
    <property type="entry name" value="Por_Secre_tail"/>
    <property type="match status" value="1"/>
</dbReference>
<evidence type="ECO:0000259" key="8">
    <source>
        <dbReference type="SMART" id="SM00635"/>
    </source>
</evidence>
<dbReference type="PANTHER" id="PTHR43101:SF1">
    <property type="entry name" value="BETA-FRUCTOSIDASE"/>
    <property type="match status" value="1"/>
</dbReference>
<organism evidence="9 10">
    <name type="scientific">Marinoscillum furvescens DSM 4134</name>
    <dbReference type="NCBI Taxonomy" id="1122208"/>
    <lineage>
        <taxon>Bacteria</taxon>
        <taxon>Pseudomonadati</taxon>
        <taxon>Bacteroidota</taxon>
        <taxon>Cytophagia</taxon>
        <taxon>Cytophagales</taxon>
        <taxon>Reichenbachiellaceae</taxon>
        <taxon>Marinoscillum</taxon>
    </lineage>
</organism>
<dbReference type="RefSeq" id="WP_115866058.1">
    <property type="nucleotide sequence ID" value="NZ_QREG01000001.1"/>
</dbReference>
<dbReference type="PANTHER" id="PTHR43101">
    <property type="entry name" value="BETA-FRUCTOSIDASE"/>
    <property type="match status" value="1"/>
</dbReference>
<evidence type="ECO:0000256" key="4">
    <source>
        <dbReference type="ARBA" id="ARBA00022801"/>
    </source>
</evidence>
<dbReference type="Pfam" id="PF02368">
    <property type="entry name" value="Big_2"/>
    <property type="match status" value="4"/>
</dbReference>
<dbReference type="GO" id="GO:0005975">
    <property type="term" value="P:carbohydrate metabolic process"/>
    <property type="evidence" value="ECO:0007669"/>
    <property type="project" value="InterPro"/>
</dbReference>
<evidence type="ECO:0000256" key="3">
    <source>
        <dbReference type="ARBA" id="ARBA00022729"/>
    </source>
</evidence>
<evidence type="ECO:0000256" key="5">
    <source>
        <dbReference type="ARBA" id="ARBA00023157"/>
    </source>
</evidence>
<feature type="domain" description="LamG-like jellyroll fold" evidence="7">
    <location>
        <begin position="86"/>
        <end position="236"/>
    </location>
</feature>
<evidence type="ECO:0000259" key="7">
    <source>
        <dbReference type="SMART" id="SM00560"/>
    </source>
</evidence>
<dbReference type="InterPro" id="IPR001362">
    <property type="entry name" value="Glyco_hydro_32"/>
</dbReference>
<feature type="domain" description="BIG2" evidence="8">
    <location>
        <begin position="1221"/>
        <end position="1297"/>
    </location>
</feature>
<dbReference type="Pfam" id="PF00251">
    <property type="entry name" value="Glyco_hydro_32N"/>
    <property type="match status" value="1"/>
</dbReference>
<dbReference type="SUPFAM" id="SSF49373">
    <property type="entry name" value="Invasin/intimin cell-adhesion fragments"/>
    <property type="match status" value="4"/>
</dbReference>
<dbReference type="SUPFAM" id="SSF75005">
    <property type="entry name" value="Arabinanase/levansucrase/invertase"/>
    <property type="match status" value="1"/>
</dbReference>
<dbReference type="SMART" id="SM00635">
    <property type="entry name" value="BID_2"/>
    <property type="match status" value="4"/>
</dbReference>
<dbReference type="InterPro" id="IPR013189">
    <property type="entry name" value="Glyco_hydro_32_C"/>
</dbReference>
<dbReference type="Pfam" id="PF18962">
    <property type="entry name" value="Por_Secre_tail"/>
    <property type="match status" value="1"/>
</dbReference>
<keyword evidence="4" id="KW-0378">Hydrolase</keyword>
<comment type="caution">
    <text evidence="9">The sequence shown here is derived from an EMBL/GenBank/DDBJ whole genome shotgun (WGS) entry which is preliminary data.</text>
</comment>
<dbReference type="InterPro" id="IPR006558">
    <property type="entry name" value="LamG-like"/>
</dbReference>
<dbReference type="Gene3D" id="2.115.10.20">
    <property type="entry name" value="Glycosyl hydrolase domain, family 43"/>
    <property type="match status" value="1"/>
</dbReference>
<dbReference type="OrthoDB" id="9759709at2"/>
<keyword evidence="5" id="KW-1015">Disulfide bond</keyword>
<dbReference type="InterPro" id="IPR013320">
    <property type="entry name" value="ConA-like_dom_sf"/>
</dbReference>
<dbReference type="Proteomes" id="UP000256779">
    <property type="component" value="Unassembled WGS sequence"/>
</dbReference>
<evidence type="ECO:0000256" key="1">
    <source>
        <dbReference type="ARBA" id="ARBA00009902"/>
    </source>
</evidence>
<feature type="domain" description="BIG2" evidence="8">
    <location>
        <begin position="982"/>
        <end position="1059"/>
    </location>
</feature>
<dbReference type="CDD" id="cd08996">
    <property type="entry name" value="GH32_FFase"/>
    <property type="match status" value="1"/>
</dbReference>
<dbReference type="SMART" id="SM00640">
    <property type="entry name" value="Glyco_32"/>
    <property type="match status" value="1"/>
</dbReference>
<proteinExistence type="inferred from homology"/>
<name>A0A3D9LIN8_MARFU</name>
<dbReference type="EMBL" id="QREG01000001">
    <property type="protein sequence ID" value="REE05536.1"/>
    <property type="molecule type" value="Genomic_DNA"/>
</dbReference>
<dbReference type="Gene3D" id="2.60.40.1080">
    <property type="match status" value="4"/>
</dbReference>
<dbReference type="InterPro" id="IPR026444">
    <property type="entry name" value="Secre_tail"/>
</dbReference>
<accession>A0A3D9LIN8</accession>
<evidence type="ECO:0000256" key="2">
    <source>
        <dbReference type="ARBA" id="ARBA00012758"/>
    </source>
</evidence>
<keyword evidence="10" id="KW-1185">Reference proteome</keyword>
<reference evidence="9 10" key="1">
    <citation type="submission" date="2018-07" db="EMBL/GenBank/DDBJ databases">
        <title>Genomic Encyclopedia of Type Strains, Phase IV (KMG-IV): sequencing the most valuable type-strain genomes for metagenomic binning, comparative biology and taxonomic classification.</title>
        <authorList>
            <person name="Goeker M."/>
        </authorList>
    </citation>
    <scope>NUCLEOTIDE SEQUENCE [LARGE SCALE GENOMIC DNA]</scope>
    <source>
        <strain evidence="9 10">DSM 4134</strain>
    </source>
</reference>
<evidence type="ECO:0000313" key="10">
    <source>
        <dbReference type="Proteomes" id="UP000256779"/>
    </source>
</evidence>
<dbReference type="InterPro" id="IPR051214">
    <property type="entry name" value="GH32_Enzymes"/>
</dbReference>
<protein>
    <recommendedName>
        <fullName evidence="2">beta-fructofuranosidase</fullName>
        <ecNumber evidence="2">3.2.1.26</ecNumber>
    </recommendedName>
</protein>
<dbReference type="InterPro" id="IPR008964">
    <property type="entry name" value="Invasin/intimin_cell_adhesion"/>
</dbReference>
<evidence type="ECO:0000313" key="9">
    <source>
        <dbReference type="EMBL" id="REE05536.1"/>
    </source>
</evidence>
<dbReference type="EC" id="3.2.1.26" evidence="2"/>
<dbReference type="Pfam" id="PF08244">
    <property type="entry name" value="Glyco_hydro_32C"/>
    <property type="match status" value="1"/>
</dbReference>
<keyword evidence="6" id="KW-0326">Glycosidase</keyword>
<evidence type="ECO:0000256" key="6">
    <source>
        <dbReference type="ARBA" id="ARBA00023295"/>
    </source>
</evidence>
<sequence length="1786" mass="193965">MMKNVIISILVLFWVSLCFAQSPLVYLKYDEASGTQVALDDAGGLSFQVTNTFDNPERVGGVAGNALRTDGFSTWASRDLAYDFQSELTVETWVSLESYPSDHEVPYASLSPSAIISQVDGDLGYEIGVNTFGVWWFSVNIDGQKYTCQAPEPFPLYSWVHVAGVVDGAASSIKLFLNGQQVASATIPTNGVVHEATNPLIIGKGNNDAFSGIFLINALSAAIDETKIFASAKTDSIVSSEYQSMQADLPTTGFESLIISDSRFDHDLQRPLYHAMPPANWTNEPHGLVEYNGEYHLFYQRTPNGPFKTMMHWGHMVSTDFVNWENQKDALWPTLESSPTSGYDMKGIWSGDVVVANDTAHAFYTNVNHTGPYNPGIAHAFSNDLRLENWTKMGPVIDKQGVADFRDPYLWKEGNTWHMIIGAKMSSGRGGLSYYTSNDLANWTLQPQFTSLDFEQVPPSQSLWEMPVFEPIGGGKHVLIVNPIPGDGYTRAVYWTGVWSGGIFTPDYTQPKNLDLIHGHLSPTVARNTDGELVGIGIVDERWNSEAQLESGWCHTFSLPRVYSLLSDGETLGQRPAPQLSTLRIPGSEQQETSLVVTGTQKLDAAGRSMELIVELDTSTTASAYGVNFYVSEDRQEITRLYYDKVNQKIVLDKLKSSLSPNSFERMEYVEDYDEQVFGKPYKFHIFLDHSAIDVFINGKAAFSNRVYPTRLQSKGVELFSDGGATTFTAVQSYKLGPNGEDVPIEDISFIKENVILPLTTTKSLVASIMPVSATNQRLIWTSSNEEVVTVMDGQLTPHKKGTATITAMSSNGMKAVCEVNVCEAPNYQVYDFEEGNLIGWTRVGDAFMAADITTDSAWWGGAFKHEGNYHLHGFKDGGDEGLGTLTTANFTLGADGQIKLLIGGGSDIEKLFVGLYRVSDSNLVAKVTGNDHETYTEKCIDGTEALGEVCYIQVQDSSSAGFGHVNIDNLRIPVQSGSPVSVTSVRLEQNTFFMAPQDTSIIQAWVSPSNATNQTIHWSSSDTGVVTVDNSGLATAVSEGEAVITATSDEGGFTAQGSVVVSNQRYLSYNFENADLSGWQVSGSAFSVGDVTNATDWGWGGPFTPEGTYHLWGVAAGGDQQTGVLRSQDFVLGGDGIISFLIGGGFDINTVYIALVRKSDGLELMKATGDDNDSEDYTARQFDASAYVGEELYIKLVDNATGGWGHINLDNLTIPIDNIPTTGVTLDHTNVTITVNRSFQLEANILPGNATNQSVYWGSSNPAVAQVIAGKISAISPGSATITATTVDGNFSAQASVTVHAQDYLFYDFESGDLAGWTTTGNAFVNADVTSDSNWGWGGPFHPQGQYHLWSVKSGADADTGTLRSEEFVLDGDGVISFMLGGGFDINTVFLGLYRASDDLLLMKATGDNNDSEDYTTKHFSAENYVGQKCYLKAVDNAIGGWGHINLDSIRIPVASVDVTGVDLEKSALTMAANTTTRLQATVQPVGATNQKVIWSSSNTSVATVDQFGNVESVNPGNTIISVTTDEGAFVAQADLTVEDQQYLVYDFESGDLSGWTTVGGAFTVGDVTNATNWGWGGPFNPQGSYHLWGVASGGDADTGSIQTDDFVLWGDGKITFMIGGGYDFNTLFLALVRKSDGAILMKATGDDNDSEDYVQKQLDASMFVGTTCYMKLVDKATGGWGHINLDNLKIPIKGNATARKNSEYPINDKQNTVKIYPNPVVDVLYFDLPDNDEYKMSVTGMDGRKLMEGTLCNNELDVSTLDTGMYLIYITSKHSNHVYRIIKR</sequence>